<sequence length="50" mass="5953">MSKKIKSLEGKIDHFPKHSIYLNVNRLDKGNYTLKIVHKNRIIKKTTFKK</sequence>
<gene>
    <name evidence="1" type="ORF">MNBD_BACTEROID02-842</name>
</gene>
<proteinExistence type="predicted"/>
<accession>A0A3B0QQL0</accession>
<organism evidence="1">
    <name type="scientific">hydrothermal vent metagenome</name>
    <dbReference type="NCBI Taxonomy" id="652676"/>
    <lineage>
        <taxon>unclassified sequences</taxon>
        <taxon>metagenomes</taxon>
        <taxon>ecological metagenomes</taxon>
    </lineage>
</organism>
<reference evidence="1" key="1">
    <citation type="submission" date="2018-06" db="EMBL/GenBank/DDBJ databases">
        <authorList>
            <person name="Zhirakovskaya E."/>
        </authorList>
    </citation>
    <scope>NUCLEOTIDE SEQUENCE</scope>
</reference>
<dbReference type="AlphaFoldDB" id="A0A3B0QQL0"/>
<dbReference type="EMBL" id="UOEB01000121">
    <property type="protein sequence ID" value="VAV83974.1"/>
    <property type="molecule type" value="Genomic_DNA"/>
</dbReference>
<evidence type="ECO:0000313" key="1">
    <source>
        <dbReference type="EMBL" id="VAV83974.1"/>
    </source>
</evidence>
<name>A0A3B0QQL0_9ZZZZ</name>
<protein>
    <submittedName>
        <fullName evidence="1">Uncharacterized protein</fullName>
    </submittedName>
</protein>